<evidence type="ECO:0000256" key="2">
    <source>
        <dbReference type="ARBA" id="ARBA00006357"/>
    </source>
</evidence>
<dbReference type="FunFam" id="3.30.420.10:FF:000019">
    <property type="entry name" value="RNA exonuclease NEF-sp"/>
    <property type="match status" value="1"/>
</dbReference>
<dbReference type="InterPro" id="IPR034922">
    <property type="entry name" value="REX1-like_exo"/>
</dbReference>
<evidence type="ECO:0000313" key="10">
    <source>
        <dbReference type="Proteomes" id="UP000250275"/>
    </source>
</evidence>
<organism evidence="9 10">
    <name type="scientific">Eufriesea mexicana</name>
    <dbReference type="NCBI Taxonomy" id="516756"/>
    <lineage>
        <taxon>Eukaryota</taxon>
        <taxon>Metazoa</taxon>
        <taxon>Ecdysozoa</taxon>
        <taxon>Arthropoda</taxon>
        <taxon>Hexapoda</taxon>
        <taxon>Insecta</taxon>
        <taxon>Pterygota</taxon>
        <taxon>Neoptera</taxon>
        <taxon>Endopterygota</taxon>
        <taxon>Hymenoptera</taxon>
        <taxon>Apocrita</taxon>
        <taxon>Aculeata</taxon>
        <taxon>Apoidea</taxon>
        <taxon>Anthophila</taxon>
        <taxon>Apidae</taxon>
        <taxon>Eufriesea</taxon>
    </lineage>
</organism>
<keyword evidence="4" id="KW-0378">Hydrolase</keyword>
<dbReference type="EMBL" id="KQ761738">
    <property type="protein sequence ID" value="OAD57148.1"/>
    <property type="molecule type" value="Genomic_DNA"/>
</dbReference>
<dbReference type="OrthoDB" id="3996471at2759"/>
<dbReference type="PANTHER" id="PTHR12801">
    <property type="entry name" value="RNA EXONUCLEASE REXO1 / RECO3 FAMILY MEMBER-RELATED"/>
    <property type="match status" value="1"/>
</dbReference>
<dbReference type="InterPro" id="IPR012337">
    <property type="entry name" value="RNaseH-like_sf"/>
</dbReference>
<dbReference type="GO" id="GO:0003676">
    <property type="term" value="F:nucleic acid binding"/>
    <property type="evidence" value="ECO:0007669"/>
    <property type="project" value="InterPro"/>
</dbReference>
<dbReference type="InterPro" id="IPR013520">
    <property type="entry name" value="Ribonucl_H"/>
</dbReference>
<dbReference type="PANTHER" id="PTHR12801:SF82">
    <property type="entry name" value="RNA EXONUCLEASE 5"/>
    <property type="match status" value="1"/>
</dbReference>
<evidence type="ECO:0000256" key="4">
    <source>
        <dbReference type="ARBA" id="ARBA00022801"/>
    </source>
</evidence>
<reference evidence="9 10" key="1">
    <citation type="submission" date="2015-07" db="EMBL/GenBank/DDBJ databases">
        <title>The genome of Eufriesea mexicana.</title>
        <authorList>
            <person name="Pan H."/>
            <person name="Kapheim K."/>
        </authorList>
    </citation>
    <scope>NUCLEOTIDE SEQUENCE [LARGE SCALE GENOMIC DNA]</scope>
    <source>
        <strain evidence="9">0111107269</strain>
        <tissue evidence="9">Whole body</tissue>
    </source>
</reference>
<dbReference type="SMART" id="SM00479">
    <property type="entry name" value="EXOIII"/>
    <property type="match status" value="1"/>
</dbReference>
<dbReference type="Pfam" id="PF00929">
    <property type="entry name" value="RNase_T"/>
    <property type="match status" value="1"/>
</dbReference>
<proteinExistence type="inferred from homology"/>
<evidence type="ECO:0000259" key="8">
    <source>
        <dbReference type="SMART" id="SM00479"/>
    </source>
</evidence>
<dbReference type="Gene3D" id="3.30.420.10">
    <property type="entry name" value="Ribonuclease H-like superfamily/Ribonuclease H"/>
    <property type="match status" value="1"/>
</dbReference>
<keyword evidence="5 9" id="KW-0269">Exonuclease</keyword>
<sequence>MKNLTTKQLQRIEKKKKKMAALLEITKLNDKDREAKMFALKKASLEADQSSNDTDSSEISIEENVKRKRPCDEDLKEAFLEHSTKQENIEGIEESDALANKKPRLSGDEYLKLKKELRARKAQLKKIPRFQLKASGESASLSINVKSEDRIPIFLSDVQHLLLYSLHGHHSPYMPTRWCHLEKYNRVMHTVVLVIEELSLYHFMAYESMFSNITSKLEHRFEVVTPTAYGGSVIEDLAAVPITGLQSDKLLKQYGSWEAALQSNGDVIKLLRTVFPMHENSLIRAKKFQTKSDLPITDKFPRTQLLLSLCQMVEENYPVPLKGELAKKYGDYIMTKDVYAEANAKSPMFGLDCEMCKTTTGELELTRISLVDEGMNIIYDSLVKPDNPITDYLTRFSGITKEMLDPVTTTLSDVQQTLRKLLPTDAILIGQSLNSDLHTLKMMHPYIIDTSVIFNITGDRCKKTKLQTLVREFLGERIQESKSGHCSTEDSQASMKLVQLKLANSVNYGDAVLLGRCDIEVLETKGRDELRTQRRKYATSIFKHVTKDKKTAAIVGTKEVMNEYSQYLTSSINVMDDENFSNNDQVRLVVADNNKQAVLRASQIAMEHAFTLCHVRIEREKLKNDKIEKTFRTVNKWVHKLWQHMAVNGLACVIFAGENNAANGACFLNLKREIPEDCIICA</sequence>
<dbReference type="GO" id="GO:0005634">
    <property type="term" value="C:nucleus"/>
    <property type="evidence" value="ECO:0007669"/>
    <property type="project" value="UniProtKB-SubCell"/>
</dbReference>
<comment type="subcellular location">
    <subcellularLocation>
        <location evidence="1">Nucleus</location>
    </subcellularLocation>
</comment>
<evidence type="ECO:0000256" key="7">
    <source>
        <dbReference type="SAM" id="MobiDB-lite"/>
    </source>
</evidence>
<dbReference type="SUPFAM" id="SSF53098">
    <property type="entry name" value="Ribonuclease H-like"/>
    <property type="match status" value="1"/>
</dbReference>
<name>A0A310SNT7_9HYME</name>
<evidence type="ECO:0000256" key="3">
    <source>
        <dbReference type="ARBA" id="ARBA00022722"/>
    </source>
</evidence>
<protein>
    <submittedName>
        <fullName evidence="9">RNA exonuclease NEF-sp</fullName>
    </submittedName>
</protein>
<evidence type="ECO:0000256" key="6">
    <source>
        <dbReference type="ARBA" id="ARBA00023242"/>
    </source>
</evidence>
<feature type="domain" description="Exonuclease" evidence="8">
    <location>
        <begin position="347"/>
        <end position="507"/>
    </location>
</feature>
<keyword evidence="3" id="KW-0540">Nuclease</keyword>
<feature type="region of interest" description="Disordered" evidence="7">
    <location>
        <begin position="43"/>
        <end position="65"/>
    </location>
</feature>
<dbReference type="GO" id="GO:0004527">
    <property type="term" value="F:exonuclease activity"/>
    <property type="evidence" value="ECO:0007669"/>
    <property type="project" value="UniProtKB-KW"/>
</dbReference>
<accession>A0A310SNT7</accession>
<evidence type="ECO:0000313" key="9">
    <source>
        <dbReference type="EMBL" id="OAD57148.1"/>
    </source>
</evidence>
<feature type="compositionally biased region" description="Polar residues" evidence="7">
    <location>
        <begin position="47"/>
        <end position="59"/>
    </location>
</feature>
<evidence type="ECO:0000256" key="1">
    <source>
        <dbReference type="ARBA" id="ARBA00004123"/>
    </source>
</evidence>
<keyword evidence="6" id="KW-0539">Nucleus</keyword>
<gene>
    <name evidence="9" type="ORF">WN48_02734</name>
</gene>
<dbReference type="CDD" id="cd06145">
    <property type="entry name" value="REX1_like"/>
    <property type="match status" value="1"/>
</dbReference>
<dbReference type="InterPro" id="IPR047021">
    <property type="entry name" value="REXO1/3/4-like"/>
</dbReference>
<dbReference type="Proteomes" id="UP000250275">
    <property type="component" value="Unassembled WGS sequence"/>
</dbReference>
<keyword evidence="10" id="KW-1185">Reference proteome</keyword>
<dbReference type="InterPro" id="IPR036397">
    <property type="entry name" value="RNaseH_sf"/>
</dbReference>
<comment type="similarity">
    <text evidence="2">Belongs to the REXO1/REXO3 family.</text>
</comment>
<evidence type="ECO:0000256" key="5">
    <source>
        <dbReference type="ARBA" id="ARBA00022839"/>
    </source>
</evidence>
<dbReference type="AlphaFoldDB" id="A0A310SNT7"/>